<feature type="domain" description="Endonuclease/exonuclease/phosphatase" evidence="1">
    <location>
        <begin position="14"/>
        <end position="252"/>
    </location>
</feature>
<dbReference type="GO" id="GO:0016020">
    <property type="term" value="C:membrane"/>
    <property type="evidence" value="ECO:0007669"/>
    <property type="project" value="GOC"/>
</dbReference>
<sequence>MHGDASRTPTVKVMSFNIAHGMGMDGEVDLERTAQVIEASGATIVALQEVDRHFSNRSSYMDQVEWLAERLGMYAAFGANLNQAPDDPERPNRQYGNATLSLYPIKYAENHFLTQVVTDIYNNEQRGVLETVIEVGGTYLKVLNAHLALKDEELELSVAEIMEIAGKTHFPKIIAGDFNAPPTHRHLAHLHCTMTDVFLKAKRGDAYTYPSPYENHETGESFKPMTRIDYIFADRGFDVRDAERIETAASDHLPITAELVWTQHSDSAAIIVPAAQPS</sequence>
<keyword evidence="2" id="KW-0255">Endonuclease</keyword>
<dbReference type="GO" id="GO:0006506">
    <property type="term" value="P:GPI anchor biosynthetic process"/>
    <property type="evidence" value="ECO:0007669"/>
    <property type="project" value="TreeGrafter"/>
</dbReference>
<gene>
    <name evidence="2" type="ORF">BBI15_13120</name>
</gene>
<dbReference type="GO" id="GO:0004519">
    <property type="term" value="F:endonuclease activity"/>
    <property type="evidence" value="ECO:0007669"/>
    <property type="project" value="UniProtKB-KW"/>
</dbReference>
<dbReference type="PANTHER" id="PTHR14859:SF15">
    <property type="entry name" value="ENDONUCLEASE_EXONUCLEASE_PHOSPHATASE DOMAIN-CONTAINING PROTEIN"/>
    <property type="match status" value="1"/>
</dbReference>
<dbReference type="InterPro" id="IPR005135">
    <property type="entry name" value="Endo/exonuclease/phosphatase"/>
</dbReference>
<keyword evidence="2" id="KW-0540">Nuclease</keyword>
<dbReference type="AlphaFoldDB" id="A0A1C7EBE5"/>
<evidence type="ECO:0000313" key="3">
    <source>
        <dbReference type="Proteomes" id="UP000092650"/>
    </source>
</evidence>
<reference evidence="2" key="1">
    <citation type="submission" date="2016-10" db="EMBL/GenBank/DDBJ databases">
        <authorList>
            <person name="See-Too W.S."/>
        </authorList>
    </citation>
    <scope>NUCLEOTIDE SEQUENCE [LARGE SCALE GENOMIC DNA]</scope>
    <source>
        <strain evidence="2">DSM 23997</strain>
    </source>
</reference>
<evidence type="ECO:0000259" key="1">
    <source>
        <dbReference type="Pfam" id="PF03372"/>
    </source>
</evidence>
<name>A0A1C7EBE5_9BACL</name>
<dbReference type="STRING" id="1038856.BBI15_13120"/>
<dbReference type="Proteomes" id="UP000092650">
    <property type="component" value="Chromosome"/>
</dbReference>
<keyword evidence="3" id="KW-1185">Reference proteome</keyword>
<keyword evidence="2" id="KW-0378">Hydrolase</keyword>
<dbReference type="PANTHER" id="PTHR14859">
    <property type="entry name" value="CALCOFLUOR WHITE HYPERSENSITIVE PROTEIN PRECURSOR"/>
    <property type="match status" value="1"/>
</dbReference>
<protein>
    <submittedName>
        <fullName evidence="2">Endonuclease</fullName>
    </submittedName>
</protein>
<dbReference type="OrthoDB" id="155529at2"/>
<dbReference type="EMBL" id="CP016539">
    <property type="protein sequence ID" value="ANU21059.1"/>
    <property type="molecule type" value="Genomic_DNA"/>
</dbReference>
<organism evidence="2 3">
    <name type="scientific">Planococcus plakortidis</name>
    <dbReference type="NCBI Taxonomy" id="1038856"/>
    <lineage>
        <taxon>Bacteria</taxon>
        <taxon>Bacillati</taxon>
        <taxon>Bacillota</taxon>
        <taxon>Bacilli</taxon>
        <taxon>Bacillales</taxon>
        <taxon>Caryophanaceae</taxon>
        <taxon>Planococcus</taxon>
    </lineage>
</organism>
<accession>A0A1C7EBE5</accession>
<dbReference type="KEGG" id="ppla:BBI15_13120"/>
<dbReference type="Pfam" id="PF03372">
    <property type="entry name" value="Exo_endo_phos"/>
    <property type="match status" value="1"/>
</dbReference>
<dbReference type="SUPFAM" id="SSF56219">
    <property type="entry name" value="DNase I-like"/>
    <property type="match status" value="1"/>
</dbReference>
<evidence type="ECO:0000313" key="2">
    <source>
        <dbReference type="EMBL" id="ANU21059.1"/>
    </source>
</evidence>
<dbReference type="InterPro" id="IPR051916">
    <property type="entry name" value="GPI-anchor_lipid_remodeler"/>
</dbReference>
<dbReference type="InterPro" id="IPR036691">
    <property type="entry name" value="Endo/exonu/phosph_ase_sf"/>
</dbReference>
<proteinExistence type="predicted"/>
<dbReference type="RefSeq" id="WP_068871588.1">
    <property type="nucleotide sequence ID" value="NZ_CP016539.2"/>
</dbReference>
<dbReference type="Gene3D" id="3.60.10.10">
    <property type="entry name" value="Endonuclease/exonuclease/phosphatase"/>
    <property type="match status" value="1"/>
</dbReference>